<keyword evidence="1" id="KW-0812">Transmembrane</keyword>
<dbReference type="RefSeq" id="WP_044335290.1">
    <property type="nucleotide sequence ID" value="NZ_CP010836.1"/>
</dbReference>
<reference evidence="2 3" key="1">
    <citation type="journal article" date="2015" name="Int. J. Syst. Evol. Microbiol.">
        <title>Sphingomonas hengshuiensis sp. nov., isolated from lake wetland.</title>
        <authorList>
            <person name="Wei S."/>
            <person name="Wang T."/>
            <person name="Liu H."/>
            <person name="Zhang C."/>
            <person name="Guo J."/>
            <person name="Wang Q."/>
            <person name="Liang K."/>
            <person name="Zhang Z."/>
        </authorList>
    </citation>
    <scope>NUCLEOTIDE SEQUENCE [LARGE SCALE GENOMIC DNA]</scope>
    <source>
        <strain evidence="2 3">WHSC-8</strain>
    </source>
</reference>
<name>A0A7U5CUV6_9SPHN</name>
<dbReference type="EMBL" id="CP010836">
    <property type="protein sequence ID" value="AJP73998.1"/>
    <property type="molecule type" value="Genomic_DNA"/>
</dbReference>
<organism evidence="2 3">
    <name type="scientific">Sphingomonas hengshuiensis</name>
    <dbReference type="NCBI Taxonomy" id="1609977"/>
    <lineage>
        <taxon>Bacteria</taxon>
        <taxon>Pseudomonadati</taxon>
        <taxon>Pseudomonadota</taxon>
        <taxon>Alphaproteobacteria</taxon>
        <taxon>Sphingomonadales</taxon>
        <taxon>Sphingomonadaceae</taxon>
        <taxon>Sphingomonas</taxon>
    </lineage>
</organism>
<dbReference type="KEGG" id="sphi:TS85_22625"/>
<accession>A0A7U5CUV6</accession>
<evidence type="ECO:0000313" key="3">
    <source>
        <dbReference type="Proteomes" id="UP000032300"/>
    </source>
</evidence>
<evidence type="ECO:0000256" key="1">
    <source>
        <dbReference type="SAM" id="Phobius"/>
    </source>
</evidence>
<dbReference type="AlphaFoldDB" id="A0A7U5CUV6"/>
<sequence>MTRSIALMAGVAGVAGAAGLVTLVRPALARRALGLPEAEATLYALRIAGMMLFALGLFLGGFATVFTLATGGAW</sequence>
<gene>
    <name evidence="2" type="ORF">TS85_22625</name>
</gene>
<keyword evidence="1" id="KW-0472">Membrane</keyword>
<proteinExistence type="predicted"/>
<keyword evidence="3" id="KW-1185">Reference proteome</keyword>
<protein>
    <submittedName>
        <fullName evidence="2">Uncharacterized protein</fullName>
    </submittedName>
</protein>
<evidence type="ECO:0000313" key="2">
    <source>
        <dbReference type="EMBL" id="AJP73998.1"/>
    </source>
</evidence>
<feature type="transmembrane region" description="Helical" evidence="1">
    <location>
        <begin position="45"/>
        <end position="69"/>
    </location>
</feature>
<reference evidence="2 3" key="2">
    <citation type="submission" date="2015-02" db="EMBL/GenBank/DDBJ databases">
        <title>The complete genome of Sphingomonas hengshuiensis sp. WHSC-8 isolated from soil of Hengshui Lake.</title>
        <authorList>
            <person name="Wei S."/>
            <person name="Guo J."/>
            <person name="Su C."/>
            <person name="Wu R."/>
            <person name="Zhang Z."/>
            <person name="Liang K."/>
            <person name="Li H."/>
            <person name="Wang T."/>
            <person name="Liu H."/>
            <person name="Zhang C."/>
            <person name="Li Z."/>
            <person name="Wang Q."/>
            <person name="Meng J."/>
        </authorList>
    </citation>
    <scope>NUCLEOTIDE SEQUENCE [LARGE SCALE GENOMIC DNA]</scope>
    <source>
        <strain evidence="2 3">WHSC-8</strain>
    </source>
</reference>
<dbReference type="Proteomes" id="UP000032300">
    <property type="component" value="Chromosome"/>
</dbReference>
<keyword evidence="1" id="KW-1133">Transmembrane helix</keyword>